<comment type="function">
    <text evidence="6">One of the primary rRNA binding proteins, it binds specifically to the 5'-end of 16S ribosomal RNA.</text>
</comment>
<dbReference type="GO" id="GO:0022627">
    <property type="term" value="C:cytosolic small ribosomal subunit"/>
    <property type="evidence" value="ECO:0007669"/>
    <property type="project" value="UniProtKB-UniRule"/>
</dbReference>
<organism evidence="8 9">
    <name type="scientific">candidate division GN15 bacterium</name>
    <dbReference type="NCBI Taxonomy" id="2072418"/>
    <lineage>
        <taxon>Bacteria</taxon>
        <taxon>candidate division GN15</taxon>
    </lineage>
</organism>
<dbReference type="PROSITE" id="PS00056">
    <property type="entry name" value="RIBOSOMAL_S17"/>
    <property type="match status" value="1"/>
</dbReference>
<dbReference type="GO" id="GO:0006412">
    <property type="term" value="P:translation"/>
    <property type="evidence" value="ECO:0007669"/>
    <property type="project" value="UniProtKB-UniRule"/>
</dbReference>
<dbReference type="Gene3D" id="2.40.50.140">
    <property type="entry name" value="Nucleic acid-binding proteins"/>
    <property type="match status" value="1"/>
</dbReference>
<accession>A0A855X3A6</accession>
<evidence type="ECO:0000256" key="6">
    <source>
        <dbReference type="HAMAP-Rule" id="MF_01345"/>
    </source>
</evidence>
<dbReference type="AlphaFoldDB" id="A0A855X3A6"/>
<comment type="subunit">
    <text evidence="6">Part of the 30S ribosomal subunit.</text>
</comment>
<dbReference type="EMBL" id="PQAP01000015">
    <property type="protein sequence ID" value="PWB75038.1"/>
    <property type="molecule type" value="Genomic_DNA"/>
</dbReference>
<keyword evidence="2 6" id="KW-0699">rRNA-binding</keyword>
<dbReference type="InterPro" id="IPR012340">
    <property type="entry name" value="NA-bd_OB-fold"/>
</dbReference>
<dbReference type="Proteomes" id="UP000250918">
    <property type="component" value="Unassembled WGS sequence"/>
</dbReference>
<dbReference type="InterPro" id="IPR019979">
    <property type="entry name" value="Ribosomal_uS17_CS"/>
</dbReference>
<dbReference type="Pfam" id="PF00366">
    <property type="entry name" value="Ribosomal_S17"/>
    <property type="match status" value="1"/>
</dbReference>
<name>A0A855X3A6_9BACT</name>
<dbReference type="CDD" id="cd00364">
    <property type="entry name" value="Ribosomal_uS17"/>
    <property type="match status" value="1"/>
</dbReference>
<sequence length="88" mass="10246">MAEDKARNRRKVRVGIVISDKMNKGIVVRIDRTMKHGLYLKTVERSSKLYAHDEKNEAGVGDKVRVMESRPLSKLKRWRLVEIVEKAK</sequence>
<dbReference type="HAMAP" id="MF_01345_B">
    <property type="entry name" value="Ribosomal_uS17_B"/>
    <property type="match status" value="1"/>
</dbReference>
<comment type="similarity">
    <text evidence="1 6 7">Belongs to the universal ribosomal protein uS17 family.</text>
</comment>
<gene>
    <name evidence="6" type="primary">rpsQ</name>
    <name evidence="8" type="ORF">C3F09_03050</name>
</gene>
<evidence type="ECO:0000256" key="1">
    <source>
        <dbReference type="ARBA" id="ARBA00010254"/>
    </source>
</evidence>
<dbReference type="GO" id="GO:0019843">
    <property type="term" value="F:rRNA binding"/>
    <property type="evidence" value="ECO:0007669"/>
    <property type="project" value="UniProtKB-UniRule"/>
</dbReference>
<dbReference type="PRINTS" id="PR00973">
    <property type="entry name" value="RIBOSOMALS17"/>
</dbReference>
<dbReference type="NCBIfam" id="TIGR03635">
    <property type="entry name" value="uS17_bact"/>
    <property type="match status" value="1"/>
</dbReference>
<dbReference type="InterPro" id="IPR019984">
    <property type="entry name" value="Ribosomal_uS17_bact/chlr"/>
</dbReference>
<protein>
    <recommendedName>
        <fullName evidence="6">Small ribosomal subunit protein uS17</fullName>
    </recommendedName>
</protein>
<evidence type="ECO:0000313" key="8">
    <source>
        <dbReference type="EMBL" id="PWB75038.1"/>
    </source>
</evidence>
<keyword evidence="4 6" id="KW-0689">Ribosomal protein</keyword>
<dbReference type="PANTHER" id="PTHR10744:SF1">
    <property type="entry name" value="SMALL RIBOSOMAL SUBUNIT PROTEIN US17M"/>
    <property type="match status" value="1"/>
</dbReference>
<evidence type="ECO:0000256" key="5">
    <source>
        <dbReference type="ARBA" id="ARBA00023274"/>
    </source>
</evidence>
<dbReference type="InterPro" id="IPR000266">
    <property type="entry name" value="Ribosomal_uS17"/>
</dbReference>
<keyword evidence="3 6" id="KW-0694">RNA-binding</keyword>
<dbReference type="GO" id="GO:0003735">
    <property type="term" value="F:structural constituent of ribosome"/>
    <property type="evidence" value="ECO:0007669"/>
    <property type="project" value="UniProtKB-UniRule"/>
</dbReference>
<evidence type="ECO:0000256" key="7">
    <source>
        <dbReference type="RuleBase" id="RU003872"/>
    </source>
</evidence>
<evidence type="ECO:0000256" key="2">
    <source>
        <dbReference type="ARBA" id="ARBA00022730"/>
    </source>
</evidence>
<evidence type="ECO:0000256" key="4">
    <source>
        <dbReference type="ARBA" id="ARBA00022980"/>
    </source>
</evidence>
<dbReference type="NCBIfam" id="NF004123">
    <property type="entry name" value="PRK05610.1"/>
    <property type="match status" value="1"/>
</dbReference>
<reference evidence="8 9" key="1">
    <citation type="journal article" date="2018" name="ISME J.">
        <title>A methanotrophic archaeon couples anaerobic oxidation of methane to Fe(III) reduction.</title>
        <authorList>
            <person name="Cai C."/>
            <person name="Leu A.O."/>
            <person name="Xie G.J."/>
            <person name="Guo J."/>
            <person name="Feng Y."/>
            <person name="Zhao J.X."/>
            <person name="Tyson G.W."/>
            <person name="Yuan Z."/>
            <person name="Hu S."/>
        </authorList>
    </citation>
    <scope>NUCLEOTIDE SEQUENCE [LARGE SCALE GENOMIC DNA]</scope>
    <source>
        <strain evidence="8">FeB_12</strain>
    </source>
</reference>
<keyword evidence="5 6" id="KW-0687">Ribonucleoprotein</keyword>
<comment type="caution">
    <text evidence="8">The sequence shown here is derived from an EMBL/GenBank/DDBJ whole genome shotgun (WGS) entry which is preliminary data.</text>
</comment>
<dbReference type="PANTHER" id="PTHR10744">
    <property type="entry name" value="40S RIBOSOMAL PROTEIN S11 FAMILY MEMBER"/>
    <property type="match status" value="1"/>
</dbReference>
<proteinExistence type="inferred from homology"/>
<evidence type="ECO:0000313" key="9">
    <source>
        <dbReference type="Proteomes" id="UP000250918"/>
    </source>
</evidence>
<dbReference type="SUPFAM" id="SSF50249">
    <property type="entry name" value="Nucleic acid-binding proteins"/>
    <property type="match status" value="1"/>
</dbReference>
<evidence type="ECO:0000256" key="3">
    <source>
        <dbReference type="ARBA" id="ARBA00022884"/>
    </source>
</evidence>